<evidence type="ECO:0000313" key="3">
    <source>
        <dbReference type="Proteomes" id="UP000515160"/>
    </source>
</evidence>
<dbReference type="InterPro" id="IPR021454">
    <property type="entry name" value="DUF3105"/>
</dbReference>
<feature type="signal peptide" evidence="2">
    <location>
        <begin position="1"/>
        <end position="23"/>
    </location>
</feature>
<dbReference type="PANTHER" id="PTHR34179:SF1">
    <property type="entry name" value="TUMOR PROTEIN P53-INDUCIBLE PROTEIN 13"/>
    <property type="match status" value="1"/>
</dbReference>
<sequence>MQSDLHSLVTLFLLFATFNIFHAKTIKKAEANLLRPLEELNPWQGKSFPYGPGEDSHNDKKVQRVQSPSNDISKSKDSWQGKWFPYAPGEPHIPITEKTDLQPDPTKKTSTSTKSRSNIKDSWQGKWFPHAPGEVVADSTVKPAAHKPIAVCDDGVNNLAVDFDPLDVRQNYNYLCLQSNRSHFNPNLNTEALLTKHFLPSAYVPPAKCLNESIGYSHEPPTNGAFRPLPAVYGTYKFLPPQRYMRNLAEGAIIMMYHPCAYHGQVEQLQHIVRGCLYRHLITPSQDLTPERPLALLSWSTSLSMSVVDSKQVGQFIRKYAKYGPLGMSNLSRVVEKRDSYKAALLTEAHLVTDLDDSELCGYLEEHM</sequence>
<accession>A0A6P8XES0</accession>
<feature type="region of interest" description="Disordered" evidence="1">
    <location>
        <begin position="45"/>
        <end position="119"/>
    </location>
</feature>
<proteinExistence type="predicted"/>
<evidence type="ECO:0000256" key="2">
    <source>
        <dbReference type="SAM" id="SignalP"/>
    </source>
</evidence>
<evidence type="ECO:0000313" key="4">
    <source>
        <dbReference type="RefSeq" id="XP_034110878.1"/>
    </source>
</evidence>
<dbReference type="GO" id="GO:0005737">
    <property type="term" value="C:cytoplasm"/>
    <property type="evidence" value="ECO:0007669"/>
    <property type="project" value="TreeGrafter"/>
</dbReference>
<organism evidence="3 4">
    <name type="scientific">Drosophila albomicans</name>
    <name type="common">Fruit fly</name>
    <dbReference type="NCBI Taxonomy" id="7291"/>
    <lineage>
        <taxon>Eukaryota</taxon>
        <taxon>Metazoa</taxon>
        <taxon>Ecdysozoa</taxon>
        <taxon>Arthropoda</taxon>
        <taxon>Hexapoda</taxon>
        <taxon>Insecta</taxon>
        <taxon>Pterygota</taxon>
        <taxon>Neoptera</taxon>
        <taxon>Endopterygota</taxon>
        <taxon>Diptera</taxon>
        <taxon>Brachycera</taxon>
        <taxon>Muscomorpha</taxon>
        <taxon>Ephydroidea</taxon>
        <taxon>Drosophilidae</taxon>
        <taxon>Drosophila</taxon>
    </lineage>
</organism>
<dbReference type="RefSeq" id="XP_034110878.1">
    <property type="nucleotide sequence ID" value="XM_034254987.2"/>
</dbReference>
<dbReference type="Pfam" id="PF11303">
    <property type="entry name" value="DUF3105"/>
    <property type="match status" value="1"/>
</dbReference>
<gene>
    <name evidence="4" type="primary">LOC117572280</name>
</gene>
<name>A0A6P8XES0_DROAB</name>
<keyword evidence="3" id="KW-1185">Reference proteome</keyword>
<dbReference type="OrthoDB" id="5960270at2759"/>
<protein>
    <submittedName>
        <fullName evidence="4">Uncharacterized protein LOC117572280</fullName>
    </submittedName>
</protein>
<feature type="compositionally biased region" description="Basic and acidic residues" evidence="1">
    <location>
        <begin position="95"/>
        <end position="107"/>
    </location>
</feature>
<evidence type="ECO:0000256" key="1">
    <source>
        <dbReference type="SAM" id="MobiDB-lite"/>
    </source>
</evidence>
<feature type="chain" id="PRO_5028012679" evidence="2">
    <location>
        <begin position="24"/>
        <end position="368"/>
    </location>
</feature>
<dbReference type="Proteomes" id="UP000515160">
    <property type="component" value="Chromosome 3"/>
</dbReference>
<dbReference type="AlphaFoldDB" id="A0A6P8XES0"/>
<keyword evidence="2" id="KW-0732">Signal</keyword>
<dbReference type="PANTHER" id="PTHR34179">
    <property type="entry name" value="TUMOR PROTEIN P53-INDUCIBLE PROTEIN 13"/>
    <property type="match status" value="1"/>
</dbReference>
<reference evidence="4" key="1">
    <citation type="submission" date="2025-08" db="UniProtKB">
        <authorList>
            <consortium name="RefSeq"/>
        </authorList>
    </citation>
    <scope>IDENTIFICATION</scope>
    <source>
        <strain evidence="4">15112-1751.03</strain>
        <tissue evidence="4">Whole Adult</tissue>
    </source>
</reference>
<dbReference type="GeneID" id="117572280"/>